<dbReference type="RefSeq" id="WP_145093270.1">
    <property type="nucleotide sequence ID" value="NZ_CP036274.1"/>
</dbReference>
<sequence>MSKSKRNRKWQAAEKVMRQSIRQRKPMLHGFENEELGRLYPTERAITAMTFAIADSTGKSLEDSAIAAVLELMSHGRSVYQEQLQFYDIAQAEVTCFGDDDNPKLSIHYAICDGVLFADLKPWFAY</sequence>
<keyword evidence="2" id="KW-1185">Reference proteome</keyword>
<evidence type="ECO:0000313" key="2">
    <source>
        <dbReference type="Proteomes" id="UP000315017"/>
    </source>
</evidence>
<dbReference type="Proteomes" id="UP000315017">
    <property type="component" value="Chromosome"/>
</dbReference>
<name>A0A517YGZ3_9BACT</name>
<dbReference type="AlphaFoldDB" id="A0A517YGZ3"/>
<accession>A0A517YGZ3</accession>
<gene>
    <name evidence="1" type="ORF">ETAA8_45610</name>
</gene>
<dbReference type="EMBL" id="CP036274">
    <property type="protein sequence ID" value="QDU29451.1"/>
    <property type="molecule type" value="Genomic_DNA"/>
</dbReference>
<protein>
    <submittedName>
        <fullName evidence="1">Uncharacterized protein</fullName>
    </submittedName>
</protein>
<dbReference type="KEGG" id="aagg:ETAA8_45610"/>
<organism evidence="1 2">
    <name type="scientific">Anatilimnocola aggregata</name>
    <dbReference type="NCBI Taxonomy" id="2528021"/>
    <lineage>
        <taxon>Bacteria</taxon>
        <taxon>Pseudomonadati</taxon>
        <taxon>Planctomycetota</taxon>
        <taxon>Planctomycetia</taxon>
        <taxon>Pirellulales</taxon>
        <taxon>Pirellulaceae</taxon>
        <taxon>Anatilimnocola</taxon>
    </lineage>
</organism>
<reference evidence="1 2" key="1">
    <citation type="submission" date="2019-02" db="EMBL/GenBank/DDBJ databases">
        <title>Deep-cultivation of Planctomycetes and their phenomic and genomic characterization uncovers novel biology.</title>
        <authorList>
            <person name="Wiegand S."/>
            <person name="Jogler M."/>
            <person name="Boedeker C."/>
            <person name="Pinto D."/>
            <person name="Vollmers J."/>
            <person name="Rivas-Marin E."/>
            <person name="Kohn T."/>
            <person name="Peeters S.H."/>
            <person name="Heuer A."/>
            <person name="Rast P."/>
            <person name="Oberbeckmann S."/>
            <person name="Bunk B."/>
            <person name="Jeske O."/>
            <person name="Meyerdierks A."/>
            <person name="Storesund J.E."/>
            <person name="Kallscheuer N."/>
            <person name="Luecker S."/>
            <person name="Lage O.M."/>
            <person name="Pohl T."/>
            <person name="Merkel B.J."/>
            <person name="Hornburger P."/>
            <person name="Mueller R.-W."/>
            <person name="Bruemmer F."/>
            <person name="Labrenz M."/>
            <person name="Spormann A.M."/>
            <person name="Op den Camp H."/>
            <person name="Overmann J."/>
            <person name="Amann R."/>
            <person name="Jetten M.S.M."/>
            <person name="Mascher T."/>
            <person name="Medema M.H."/>
            <person name="Devos D.P."/>
            <person name="Kaster A.-K."/>
            <person name="Ovreas L."/>
            <person name="Rohde M."/>
            <person name="Galperin M.Y."/>
            <person name="Jogler C."/>
        </authorList>
    </citation>
    <scope>NUCLEOTIDE SEQUENCE [LARGE SCALE GENOMIC DNA]</scope>
    <source>
        <strain evidence="1 2">ETA_A8</strain>
    </source>
</reference>
<evidence type="ECO:0000313" key="1">
    <source>
        <dbReference type="EMBL" id="QDU29451.1"/>
    </source>
</evidence>
<proteinExistence type="predicted"/>